<accession>A0ABU8LJV7</accession>
<protein>
    <recommendedName>
        <fullName evidence="2">PKD domain-containing protein</fullName>
    </recommendedName>
</protein>
<evidence type="ECO:0000259" key="2">
    <source>
        <dbReference type="PROSITE" id="PS50093"/>
    </source>
</evidence>
<evidence type="ECO:0000313" key="3">
    <source>
        <dbReference type="EMBL" id="MEJ1091611.1"/>
    </source>
</evidence>
<gene>
    <name evidence="3" type="ORF">WDU93_07860</name>
</gene>
<proteinExistence type="predicted"/>
<dbReference type="Proteomes" id="UP001366085">
    <property type="component" value="Unassembled WGS sequence"/>
</dbReference>
<dbReference type="InterPro" id="IPR000601">
    <property type="entry name" value="PKD_dom"/>
</dbReference>
<reference evidence="3 4" key="1">
    <citation type="submission" date="2024-02" db="EMBL/GenBank/DDBJ databases">
        <authorList>
            <person name="Saticioglu I.B."/>
        </authorList>
    </citation>
    <scope>NUCLEOTIDE SEQUENCE [LARGE SCALE GENOMIC DNA]</scope>
    <source>
        <strain evidence="3 4">Mu-43</strain>
    </source>
</reference>
<comment type="caution">
    <text evidence="3">The sequence shown here is derived from an EMBL/GenBank/DDBJ whole genome shotgun (WGS) entry which is preliminary data.</text>
</comment>
<evidence type="ECO:0000256" key="1">
    <source>
        <dbReference type="SAM" id="MobiDB-lite"/>
    </source>
</evidence>
<evidence type="ECO:0000313" key="4">
    <source>
        <dbReference type="Proteomes" id="UP001366085"/>
    </source>
</evidence>
<name>A0ABU8LJV7_9MICO</name>
<feature type="compositionally biased region" description="Polar residues" evidence="1">
    <location>
        <begin position="18"/>
        <end position="27"/>
    </location>
</feature>
<dbReference type="EMBL" id="JBBDGN010000006">
    <property type="protein sequence ID" value="MEJ1091611.1"/>
    <property type="molecule type" value="Genomic_DNA"/>
</dbReference>
<feature type="compositionally biased region" description="Low complexity" evidence="1">
    <location>
        <begin position="44"/>
        <end position="59"/>
    </location>
</feature>
<dbReference type="Gene3D" id="2.60.40.10">
    <property type="entry name" value="Immunoglobulins"/>
    <property type="match status" value="1"/>
</dbReference>
<feature type="compositionally biased region" description="Basic and acidic residues" evidence="1">
    <location>
        <begin position="1"/>
        <end position="11"/>
    </location>
</feature>
<dbReference type="InterPro" id="IPR013783">
    <property type="entry name" value="Ig-like_fold"/>
</dbReference>
<sequence length="263" mass="27635">MSAEEVPDKGDGVGGTDFVTSNDGNAVTTSATRTSGGGRGDNSGGNSNDDYGTGGSNNTEYIPVFEEQTFMEKVCLTWTSYEECLREVFPDATPEEIEEFEAIPAITITDLARFAPAGTPLSGEPDNLGVAGLPTNFVASASVQTQNGDLFGFPIRVRFTPATYSFHYGDGATDSGSEGGTSWASLGQAQFTPTDTSHTYAERGTYDARVDVAYTAEIDLGGGWFSIPGQLNTTGPAQEIRIFEAHTALVANTCSERPSAPGC</sequence>
<feature type="region of interest" description="Disordered" evidence="1">
    <location>
        <begin position="1"/>
        <end position="59"/>
    </location>
</feature>
<keyword evidence="4" id="KW-1185">Reference proteome</keyword>
<dbReference type="RefSeq" id="WP_337319295.1">
    <property type="nucleotide sequence ID" value="NZ_JBBDGN010000006.1"/>
</dbReference>
<dbReference type="PROSITE" id="PS50093">
    <property type="entry name" value="PKD"/>
    <property type="match status" value="1"/>
</dbReference>
<feature type="domain" description="PKD" evidence="2">
    <location>
        <begin position="160"/>
        <end position="213"/>
    </location>
</feature>
<organism evidence="3 4">
    <name type="scientific">Microbacterium istanbulense</name>
    <dbReference type="NCBI Taxonomy" id="3122049"/>
    <lineage>
        <taxon>Bacteria</taxon>
        <taxon>Bacillati</taxon>
        <taxon>Actinomycetota</taxon>
        <taxon>Actinomycetes</taxon>
        <taxon>Micrococcales</taxon>
        <taxon>Microbacteriaceae</taxon>
        <taxon>Microbacterium</taxon>
    </lineage>
</organism>